<feature type="transmembrane region" description="Helical" evidence="2">
    <location>
        <begin position="105"/>
        <end position="126"/>
    </location>
</feature>
<gene>
    <name evidence="3" type="ORF">ENQ87_11985</name>
</gene>
<feature type="transmembrane region" description="Helical" evidence="2">
    <location>
        <begin position="219"/>
        <end position="240"/>
    </location>
</feature>
<reference evidence="3" key="1">
    <citation type="journal article" date="2020" name="mSystems">
        <title>Genome- and Community-Level Interaction Insights into Carbon Utilization and Element Cycling Functions of Hydrothermarchaeota in Hydrothermal Sediment.</title>
        <authorList>
            <person name="Zhou Z."/>
            <person name="Liu Y."/>
            <person name="Xu W."/>
            <person name="Pan J."/>
            <person name="Luo Z.H."/>
            <person name="Li M."/>
        </authorList>
    </citation>
    <scope>NUCLEOTIDE SEQUENCE [LARGE SCALE GENOMIC DNA]</scope>
    <source>
        <strain evidence="3">SpSt-349</strain>
    </source>
</reference>
<feature type="transmembrane region" description="Helical" evidence="2">
    <location>
        <begin position="163"/>
        <end position="182"/>
    </location>
</feature>
<organism evidence="3">
    <name type="scientific">Geobacter metallireducens</name>
    <dbReference type="NCBI Taxonomy" id="28232"/>
    <lineage>
        <taxon>Bacteria</taxon>
        <taxon>Pseudomonadati</taxon>
        <taxon>Thermodesulfobacteriota</taxon>
        <taxon>Desulfuromonadia</taxon>
        <taxon>Geobacterales</taxon>
        <taxon>Geobacteraceae</taxon>
        <taxon>Geobacter</taxon>
    </lineage>
</organism>
<feature type="transmembrane region" description="Helical" evidence="2">
    <location>
        <begin position="305"/>
        <end position="327"/>
    </location>
</feature>
<keyword evidence="2" id="KW-0812">Transmembrane</keyword>
<name>A0A831U2S5_GEOME</name>
<proteinExistence type="predicted"/>
<accession>A0A831U2S5</accession>
<feature type="transmembrane region" description="Helical" evidence="2">
    <location>
        <begin position="132"/>
        <end position="156"/>
    </location>
</feature>
<keyword evidence="2" id="KW-1133">Transmembrane helix</keyword>
<evidence type="ECO:0000256" key="2">
    <source>
        <dbReference type="SAM" id="Phobius"/>
    </source>
</evidence>
<feature type="region of interest" description="Disordered" evidence="1">
    <location>
        <begin position="47"/>
        <end position="72"/>
    </location>
</feature>
<feature type="transmembrane region" description="Helical" evidence="2">
    <location>
        <begin position="15"/>
        <end position="37"/>
    </location>
</feature>
<comment type="caution">
    <text evidence="3">The sequence shown here is derived from an EMBL/GenBank/DDBJ whole genome shotgun (WGS) entry which is preliminary data.</text>
</comment>
<evidence type="ECO:0000313" key="3">
    <source>
        <dbReference type="EMBL" id="HEN43064.1"/>
    </source>
</evidence>
<dbReference type="AlphaFoldDB" id="A0A831U2S5"/>
<protein>
    <submittedName>
        <fullName evidence="3">Uncharacterized protein</fullName>
    </submittedName>
</protein>
<evidence type="ECO:0000256" key="1">
    <source>
        <dbReference type="SAM" id="MobiDB-lite"/>
    </source>
</evidence>
<feature type="transmembrane region" description="Helical" evidence="2">
    <location>
        <begin position="194"/>
        <end position="212"/>
    </location>
</feature>
<keyword evidence="2" id="KW-0472">Membrane</keyword>
<dbReference type="EMBL" id="DSOV01000053">
    <property type="protein sequence ID" value="HEN43064.1"/>
    <property type="molecule type" value="Genomic_DNA"/>
</dbReference>
<feature type="transmembrane region" description="Helical" evidence="2">
    <location>
        <begin position="264"/>
        <end position="284"/>
    </location>
</feature>
<sequence length="564" mass="61114">MTTTDPATLALTGQLPFILSVGAILALPLSYLLLRLYRKALLRGMNRRGESPGGKRSPAPDERAGPAVPPPGELRLNVLDAALNGFGERAGPLLRRARSSPWRAGMVYGAGGLVYAAIMAFCFLRSSSTEILPLRFLILLWVFSWPLVPTLGLVAATGRKTRLLLLAAHAAVFAILGAIGLARSPDSSLGQLAVLWLSTNLPPTLLLLLFLIRRVRAVGPLVVTFMVMALTGSNLLLSVLDRHQGVLRSVAGVGFSLGLGGTGVFWALILIGFILFAVLGWFALQWIRRRYLAKGMNDQSLILDALWLLFGITYSIGLAFEGAAWILSGLVAFGAYKAAVLAGFRLGGGIGPPARNARLLILRVFSLGKRSEELFDAVTRHWRYLGDVRLIAGPDLAMATVEPHEFLDFVSGRLDRQFIDGHGALTRRLTELDTRPDFDGRFRVNDFFCHDDTWQMTLAQLVGTSDVVLMDLRGFSPRNAGCAYEIHELVATAPLQRVVIAMDATTDAVFLEQTLHDAWGAMPPGSPNRRDDAQVRIVRLPPSGDHGLFALLGLLCAAAEVTNA</sequence>